<dbReference type="GO" id="GO:0046856">
    <property type="term" value="P:phosphatidylinositol dephosphorylation"/>
    <property type="evidence" value="ECO:0007669"/>
    <property type="project" value="InterPro"/>
</dbReference>
<dbReference type="FunFam" id="3.60.10.10:FF:000070">
    <property type="entry name" value="Type IV inositol polyphosphate 5-phosphatase 7"/>
    <property type="match status" value="1"/>
</dbReference>
<dbReference type="InterPro" id="IPR000300">
    <property type="entry name" value="IPPc"/>
</dbReference>
<feature type="domain" description="Inositol polyphosphate-related phosphatase" evidence="4">
    <location>
        <begin position="206"/>
        <end position="475"/>
    </location>
</feature>
<accession>A0AAV5DII6</accession>
<evidence type="ECO:0000256" key="3">
    <source>
        <dbReference type="SAM" id="MobiDB-lite"/>
    </source>
</evidence>
<dbReference type="Pfam" id="PF22669">
    <property type="entry name" value="Exo_endo_phos2"/>
    <property type="match status" value="2"/>
</dbReference>
<name>A0AAV5DII6_ELECO</name>
<dbReference type="InterPro" id="IPR036691">
    <property type="entry name" value="Endo/exonu/phosph_ase_sf"/>
</dbReference>
<dbReference type="InterPro" id="IPR045849">
    <property type="entry name" value="IP5P_plant"/>
</dbReference>
<proteinExistence type="inferred from homology"/>
<reference evidence="5" key="1">
    <citation type="journal article" date="2018" name="DNA Res.">
        <title>Multiple hybrid de novo genome assembly of finger millet, an orphan allotetraploid crop.</title>
        <authorList>
            <person name="Hatakeyama M."/>
            <person name="Aluri S."/>
            <person name="Balachadran M.T."/>
            <person name="Sivarajan S.R."/>
            <person name="Patrignani A."/>
            <person name="Gruter S."/>
            <person name="Poveda L."/>
            <person name="Shimizu-Inatsugi R."/>
            <person name="Baeten J."/>
            <person name="Francoijs K.J."/>
            <person name="Nataraja K.N."/>
            <person name="Reddy Y.A.N."/>
            <person name="Phadnis S."/>
            <person name="Ravikumar R.L."/>
            <person name="Schlapbach R."/>
            <person name="Sreeman S.M."/>
            <person name="Shimizu K.K."/>
        </authorList>
    </citation>
    <scope>NUCLEOTIDE SEQUENCE</scope>
</reference>
<dbReference type="Proteomes" id="UP001054889">
    <property type="component" value="Unassembled WGS sequence"/>
</dbReference>
<feature type="compositionally biased region" description="Basic and acidic residues" evidence="3">
    <location>
        <begin position="472"/>
        <end position="486"/>
    </location>
</feature>
<dbReference type="GO" id="GO:0004445">
    <property type="term" value="F:inositol-polyphosphate 5-phosphatase activity"/>
    <property type="evidence" value="ECO:0007669"/>
    <property type="project" value="InterPro"/>
</dbReference>
<comment type="caution">
    <text evidence="5">The sequence shown here is derived from an EMBL/GenBank/DDBJ whole genome shotgun (WGS) entry which is preliminary data.</text>
</comment>
<dbReference type="GO" id="GO:0004439">
    <property type="term" value="F:phosphatidylinositol-4,5-bisphosphate 5-phosphatase activity"/>
    <property type="evidence" value="ECO:0007669"/>
    <property type="project" value="TreeGrafter"/>
</dbReference>
<dbReference type="SMART" id="SM00128">
    <property type="entry name" value="IPPc"/>
    <property type="match status" value="1"/>
</dbReference>
<dbReference type="Gene3D" id="3.60.10.10">
    <property type="entry name" value="Endonuclease/exonuclease/phosphatase"/>
    <property type="match status" value="2"/>
</dbReference>
<sequence length="503" mass="56849">MREESSKKSKLSWSKSLVRKWFNIRTKSQDFHADFDAGQDRLSHKRSADRARRGRNNFDVARLTEVQDYRIFAATWNVGGKSPPRGLNLDEWLHTSPPADIYVLGFQEIVPLNAGNVLGTEDNIPAKKWVSLIRRSLNKNPGTSGCGGYHTPSPVLDPVVELDADFEGSARRQDNFSLFHRRSFHNLSRSLRMDGDYMFPQPRLDRRFSVCDPVNLGGRPSDFDGILQCPGSPDEDNIDVEISDAAQFSPFPHSYNVSAPSEEEQPNSSRYCLVASKQMVGIYLTVWVRNEIRDDVKNLKVSCVGRGLMGYLGNKGSISISMSVHQTSFCFICCHLTSGEKEGDELRRNSDVLEILRKTRFPRVRGANDIKSPETILEHDRIIWLGDLNYRIALSYCSAKALVEMHNWKQLLEKDQVPKIYFKQATKLELISFPNLPNEQTGVIAFSVNRNQYFANRVSESPVLGRCSKRLPPAERKAKGRGREGRNAVPSKSNNAVQVKDKG</sequence>
<organism evidence="5 6">
    <name type="scientific">Eleusine coracana subsp. coracana</name>
    <dbReference type="NCBI Taxonomy" id="191504"/>
    <lineage>
        <taxon>Eukaryota</taxon>
        <taxon>Viridiplantae</taxon>
        <taxon>Streptophyta</taxon>
        <taxon>Embryophyta</taxon>
        <taxon>Tracheophyta</taxon>
        <taxon>Spermatophyta</taxon>
        <taxon>Magnoliopsida</taxon>
        <taxon>Liliopsida</taxon>
        <taxon>Poales</taxon>
        <taxon>Poaceae</taxon>
        <taxon>PACMAD clade</taxon>
        <taxon>Chloridoideae</taxon>
        <taxon>Cynodonteae</taxon>
        <taxon>Eleusininae</taxon>
        <taxon>Eleusine</taxon>
    </lineage>
</organism>
<evidence type="ECO:0000313" key="6">
    <source>
        <dbReference type="Proteomes" id="UP001054889"/>
    </source>
</evidence>
<comment type="similarity">
    <text evidence="1">Belongs to the inositol polyphosphate 5-phosphatase family.</text>
</comment>
<dbReference type="PANTHER" id="PTHR45666">
    <property type="entry name" value="TYPE IV INOSITOL POLYPHOSPHATE 5-PHOSPHATASE 9"/>
    <property type="match status" value="1"/>
</dbReference>
<dbReference type="SUPFAM" id="SSF56219">
    <property type="entry name" value="DNase I-like"/>
    <property type="match status" value="1"/>
</dbReference>
<keyword evidence="2" id="KW-0378">Hydrolase</keyword>
<dbReference type="PANTHER" id="PTHR45666:SF64">
    <property type="entry name" value="OS07G0175900 PROTEIN"/>
    <property type="match status" value="1"/>
</dbReference>
<evidence type="ECO:0000259" key="4">
    <source>
        <dbReference type="SMART" id="SM00128"/>
    </source>
</evidence>
<reference evidence="5" key="2">
    <citation type="submission" date="2021-12" db="EMBL/GenBank/DDBJ databases">
        <title>Resequencing data analysis of finger millet.</title>
        <authorList>
            <person name="Hatakeyama M."/>
            <person name="Aluri S."/>
            <person name="Balachadran M.T."/>
            <person name="Sivarajan S.R."/>
            <person name="Poveda L."/>
            <person name="Shimizu-Inatsugi R."/>
            <person name="Schlapbach R."/>
            <person name="Sreeman S.M."/>
            <person name="Shimizu K.K."/>
        </authorList>
    </citation>
    <scope>NUCLEOTIDE SEQUENCE</scope>
</reference>
<protein>
    <recommendedName>
        <fullName evidence="4">Inositol polyphosphate-related phosphatase domain-containing protein</fullName>
    </recommendedName>
</protein>
<dbReference type="GO" id="GO:0034485">
    <property type="term" value="F:phosphatidylinositol-3,4,5-trisphosphate 5-phosphatase activity"/>
    <property type="evidence" value="ECO:0007669"/>
    <property type="project" value="TreeGrafter"/>
</dbReference>
<keyword evidence="6" id="KW-1185">Reference proteome</keyword>
<gene>
    <name evidence="5" type="primary">ga28211</name>
    <name evidence="5" type="ORF">PR202_ga28211</name>
</gene>
<evidence type="ECO:0000256" key="1">
    <source>
        <dbReference type="ARBA" id="ARBA00010768"/>
    </source>
</evidence>
<dbReference type="EMBL" id="BQKI01000017">
    <property type="protein sequence ID" value="GJN10144.1"/>
    <property type="molecule type" value="Genomic_DNA"/>
</dbReference>
<feature type="region of interest" description="Disordered" evidence="3">
    <location>
        <begin position="465"/>
        <end position="503"/>
    </location>
</feature>
<dbReference type="AlphaFoldDB" id="A0AAV5DII6"/>
<evidence type="ECO:0000313" key="5">
    <source>
        <dbReference type="EMBL" id="GJN10144.1"/>
    </source>
</evidence>
<evidence type="ECO:0000256" key="2">
    <source>
        <dbReference type="ARBA" id="ARBA00022801"/>
    </source>
</evidence>